<protein>
    <submittedName>
        <fullName evidence="2">Uncharacterized protein</fullName>
    </submittedName>
</protein>
<name>A0AAD5WGY1_PARTN</name>
<reference evidence="2" key="1">
    <citation type="submission" date="2021-06" db="EMBL/GenBank/DDBJ databases">
        <title>Parelaphostrongylus tenuis whole genome reference sequence.</title>
        <authorList>
            <person name="Garwood T.J."/>
            <person name="Larsen P.A."/>
            <person name="Fountain-Jones N.M."/>
            <person name="Garbe J.R."/>
            <person name="Macchietto M.G."/>
            <person name="Kania S.A."/>
            <person name="Gerhold R.W."/>
            <person name="Richards J.E."/>
            <person name="Wolf T.M."/>
        </authorList>
    </citation>
    <scope>NUCLEOTIDE SEQUENCE</scope>
    <source>
        <strain evidence="2">MNPRO001-30</strain>
        <tissue evidence="2">Meninges</tissue>
    </source>
</reference>
<proteinExistence type="predicted"/>
<gene>
    <name evidence="2" type="ORF">KIN20_031331</name>
</gene>
<keyword evidence="3" id="KW-1185">Reference proteome</keyword>
<evidence type="ECO:0000256" key="1">
    <source>
        <dbReference type="SAM" id="MobiDB-lite"/>
    </source>
</evidence>
<feature type="region of interest" description="Disordered" evidence="1">
    <location>
        <begin position="26"/>
        <end position="87"/>
    </location>
</feature>
<evidence type="ECO:0000313" key="3">
    <source>
        <dbReference type="Proteomes" id="UP001196413"/>
    </source>
</evidence>
<comment type="caution">
    <text evidence="2">The sequence shown here is derived from an EMBL/GenBank/DDBJ whole genome shotgun (WGS) entry which is preliminary data.</text>
</comment>
<dbReference type="Proteomes" id="UP001196413">
    <property type="component" value="Unassembled WGS sequence"/>
</dbReference>
<accession>A0AAD5WGY1</accession>
<sequence length="87" mass="10057">MMDERERIIKKRLDPHSVVHSRERAVKNAGEFGPSHNITSSNPESIRKISCQVDRNQESSMSKRLEKLAIRGENKRKQPTNMNKSLD</sequence>
<feature type="compositionally biased region" description="Basic and acidic residues" evidence="1">
    <location>
        <begin position="55"/>
        <end position="76"/>
    </location>
</feature>
<dbReference type="EMBL" id="JAHQIW010006678">
    <property type="protein sequence ID" value="KAJ1369772.1"/>
    <property type="molecule type" value="Genomic_DNA"/>
</dbReference>
<organism evidence="2 3">
    <name type="scientific">Parelaphostrongylus tenuis</name>
    <name type="common">Meningeal worm</name>
    <dbReference type="NCBI Taxonomy" id="148309"/>
    <lineage>
        <taxon>Eukaryota</taxon>
        <taxon>Metazoa</taxon>
        <taxon>Ecdysozoa</taxon>
        <taxon>Nematoda</taxon>
        <taxon>Chromadorea</taxon>
        <taxon>Rhabditida</taxon>
        <taxon>Rhabditina</taxon>
        <taxon>Rhabditomorpha</taxon>
        <taxon>Strongyloidea</taxon>
        <taxon>Metastrongylidae</taxon>
        <taxon>Parelaphostrongylus</taxon>
    </lineage>
</organism>
<dbReference type="AlphaFoldDB" id="A0AAD5WGY1"/>
<evidence type="ECO:0000313" key="2">
    <source>
        <dbReference type="EMBL" id="KAJ1369772.1"/>
    </source>
</evidence>